<evidence type="ECO:0000313" key="6">
    <source>
        <dbReference type="EMBL" id="MCL1636072.1"/>
    </source>
</evidence>
<dbReference type="PANTHER" id="PTHR30537:SF79">
    <property type="entry name" value="TRANSCRIPTIONAL REGULATOR-RELATED"/>
    <property type="match status" value="1"/>
</dbReference>
<sequence length="306" mass="33940">MSRPPLHALQGFIAAARLGNLSRAAESLSLTVSALSHQMRSLEERLGQRLLVRNSRGVGLTADGERLLERVAPHIDAITQALRPYAARHDDVLTVSATPSMASAWLVPRLSEFLAAHPQIEINLQSSSAVVDFDRDTSVDAALRIGFGRWHGVTAEHLFDEWLVPMASPALVERMGKPTLRNLRDWPLLGDPDGQWNRWFASHGMEPPARYVAFFDDSEAHHRAALDGVGVALGRLTRARLLLDSGQLVMLTRERMKTDYAHYLVYPPRSASHRGLQAFREWLHGKAQEHARHMERAAPATVGDAG</sequence>
<evidence type="ECO:0000256" key="2">
    <source>
        <dbReference type="ARBA" id="ARBA00023015"/>
    </source>
</evidence>
<organism evidence="6 7">
    <name type="scientific">Luteimonas galliterrae</name>
    <dbReference type="NCBI Taxonomy" id="2940486"/>
    <lineage>
        <taxon>Bacteria</taxon>
        <taxon>Pseudomonadati</taxon>
        <taxon>Pseudomonadota</taxon>
        <taxon>Gammaproteobacteria</taxon>
        <taxon>Lysobacterales</taxon>
        <taxon>Lysobacteraceae</taxon>
        <taxon>Luteimonas</taxon>
    </lineage>
</organism>
<gene>
    <name evidence="6" type="ORF">M2650_15720</name>
</gene>
<dbReference type="Pfam" id="PF03466">
    <property type="entry name" value="LysR_substrate"/>
    <property type="match status" value="1"/>
</dbReference>
<dbReference type="SUPFAM" id="SSF53850">
    <property type="entry name" value="Periplasmic binding protein-like II"/>
    <property type="match status" value="1"/>
</dbReference>
<protein>
    <submittedName>
        <fullName evidence="6">LysR substrate-binding domain-containing protein</fullName>
    </submittedName>
</protein>
<evidence type="ECO:0000259" key="5">
    <source>
        <dbReference type="PROSITE" id="PS50931"/>
    </source>
</evidence>
<dbReference type="RefSeq" id="WP_249476104.1">
    <property type="nucleotide sequence ID" value="NZ_JAMBEP010000006.1"/>
</dbReference>
<proteinExistence type="inferred from homology"/>
<dbReference type="Gene3D" id="1.10.10.10">
    <property type="entry name" value="Winged helix-like DNA-binding domain superfamily/Winged helix DNA-binding domain"/>
    <property type="match status" value="1"/>
</dbReference>
<dbReference type="InterPro" id="IPR005119">
    <property type="entry name" value="LysR_subst-bd"/>
</dbReference>
<dbReference type="PROSITE" id="PS50931">
    <property type="entry name" value="HTH_LYSR"/>
    <property type="match status" value="1"/>
</dbReference>
<dbReference type="CDD" id="cd08432">
    <property type="entry name" value="PBP2_GcdR_TrpI_HvrB_AmpR_like"/>
    <property type="match status" value="1"/>
</dbReference>
<evidence type="ECO:0000313" key="7">
    <source>
        <dbReference type="Proteomes" id="UP001431217"/>
    </source>
</evidence>
<dbReference type="PANTHER" id="PTHR30537">
    <property type="entry name" value="HTH-TYPE TRANSCRIPTIONAL REGULATOR"/>
    <property type="match status" value="1"/>
</dbReference>
<evidence type="ECO:0000256" key="1">
    <source>
        <dbReference type="ARBA" id="ARBA00009437"/>
    </source>
</evidence>
<dbReference type="InterPro" id="IPR036390">
    <property type="entry name" value="WH_DNA-bd_sf"/>
</dbReference>
<dbReference type="InterPro" id="IPR000847">
    <property type="entry name" value="LysR_HTH_N"/>
</dbReference>
<dbReference type="Pfam" id="PF00126">
    <property type="entry name" value="HTH_1"/>
    <property type="match status" value="1"/>
</dbReference>
<dbReference type="InterPro" id="IPR036388">
    <property type="entry name" value="WH-like_DNA-bd_sf"/>
</dbReference>
<keyword evidence="3" id="KW-0238">DNA-binding</keyword>
<reference evidence="6 7" key="1">
    <citation type="submission" date="2022-05" db="EMBL/GenBank/DDBJ databases">
        <title>Luteimonas sp. SX5, whole genome shotgun sequencing project.</title>
        <authorList>
            <person name="Zhao G."/>
            <person name="Shen L."/>
        </authorList>
    </citation>
    <scope>NUCLEOTIDE SEQUENCE [LARGE SCALE GENOMIC DNA]</scope>
    <source>
        <strain evidence="6 7">SX5</strain>
    </source>
</reference>
<dbReference type="SUPFAM" id="SSF46785">
    <property type="entry name" value="Winged helix' DNA-binding domain"/>
    <property type="match status" value="1"/>
</dbReference>
<accession>A0ABT0MMF9</accession>
<dbReference type="Gene3D" id="3.40.190.10">
    <property type="entry name" value="Periplasmic binding protein-like II"/>
    <property type="match status" value="2"/>
</dbReference>
<dbReference type="InterPro" id="IPR058163">
    <property type="entry name" value="LysR-type_TF_proteobact-type"/>
</dbReference>
<name>A0ABT0MMF9_9GAMM</name>
<keyword evidence="7" id="KW-1185">Reference proteome</keyword>
<comment type="caution">
    <text evidence="6">The sequence shown here is derived from an EMBL/GenBank/DDBJ whole genome shotgun (WGS) entry which is preliminary data.</text>
</comment>
<dbReference type="Proteomes" id="UP001431217">
    <property type="component" value="Unassembled WGS sequence"/>
</dbReference>
<evidence type="ECO:0000256" key="3">
    <source>
        <dbReference type="ARBA" id="ARBA00023125"/>
    </source>
</evidence>
<keyword evidence="4" id="KW-0804">Transcription</keyword>
<comment type="similarity">
    <text evidence="1">Belongs to the LysR transcriptional regulatory family.</text>
</comment>
<feature type="domain" description="HTH lysR-type" evidence="5">
    <location>
        <begin position="4"/>
        <end position="61"/>
    </location>
</feature>
<keyword evidence="2" id="KW-0805">Transcription regulation</keyword>
<evidence type="ECO:0000256" key="4">
    <source>
        <dbReference type="ARBA" id="ARBA00023163"/>
    </source>
</evidence>
<dbReference type="EMBL" id="JAMBEP010000006">
    <property type="protein sequence ID" value="MCL1636072.1"/>
    <property type="molecule type" value="Genomic_DNA"/>
</dbReference>